<evidence type="ECO:0000256" key="2">
    <source>
        <dbReference type="SAM" id="Phobius"/>
    </source>
</evidence>
<dbReference type="EMBL" id="GIIL01004697">
    <property type="protein sequence ID" value="NOV48423.1"/>
    <property type="molecule type" value="Transcribed_RNA"/>
</dbReference>
<dbReference type="AlphaFoldDB" id="A0A6M2DQH2"/>
<keyword evidence="2" id="KW-1133">Transmembrane helix</keyword>
<accession>A0A6M2DQH2</accession>
<evidence type="ECO:0000256" key="1">
    <source>
        <dbReference type="SAM" id="Coils"/>
    </source>
</evidence>
<feature type="coiled-coil region" evidence="1">
    <location>
        <begin position="116"/>
        <end position="143"/>
    </location>
</feature>
<proteinExistence type="predicted"/>
<keyword evidence="2" id="KW-0472">Membrane</keyword>
<keyword evidence="2" id="KW-0812">Transmembrane</keyword>
<keyword evidence="1" id="KW-0175">Coiled coil</keyword>
<reference evidence="3" key="1">
    <citation type="submission" date="2020-03" db="EMBL/GenBank/DDBJ databases">
        <title>Transcriptomic Profiling of the Digestive Tract of the Rat Flea, Xenopsylla cheopis, Following Blood Feeding and Infection with Yersinia pestis.</title>
        <authorList>
            <person name="Bland D.M."/>
            <person name="Martens C.A."/>
            <person name="Virtaneva K."/>
            <person name="Kanakabandi K."/>
            <person name="Long D."/>
            <person name="Rosenke R."/>
            <person name="Saturday G.A."/>
            <person name="Hoyt F.H."/>
            <person name="Bruno D.P."/>
            <person name="Ribeiro J.M.C."/>
            <person name="Hinnebusch J."/>
        </authorList>
    </citation>
    <scope>NUCLEOTIDE SEQUENCE</scope>
</reference>
<evidence type="ECO:0000313" key="3">
    <source>
        <dbReference type="EMBL" id="NOV48423.1"/>
    </source>
</evidence>
<feature type="transmembrane region" description="Helical" evidence="2">
    <location>
        <begin position="92"/>
        <end position="114"/>
    </location>
</feature>
<protein>
    <submittedName>
        <fullName evidence="3">Uncharacterized protein</fullName>
    </submittedName>
</protein>
<name>A0A6M2DQH2_XENCH</name>
<organism evidence="3">
    <name type="scientific">Xenopsylla cheopis</name>
    <name type="common">Oriental rat flea</name>
    <name type="synonym">Pulex cheopis</name>
    <dbReference type="NCBI Taxonomy" id="163159"/>
    <lineage>
        <taxon>Eukaryota</taxon>
        <taxon>Metazoa</taxon>
        <taxon>Ecdysozoa</taxon>
        <taxon>Arthropoda</taxon>
        <taxon>Hexapoda</taxon>
        <taxon>Insecta</taxon>
        <taxon>Pterygota</taxon>
        <taxon>Neoptera</taxon>
        <taxon>Endopterygota</taxon>
        <taxon>Siphonaptera</taxon>
        <taxon>Pulicidae</taxon>
        <taxon>Xenopsyllinae</taxon>
        <taxon>Xenopsylla</taxon>
    </lineage>
</organism>
<sequence length="143" mass="16968">MGDNKDILEVEDDNKFIRTIEGIVKLLESDEGRELASNITTKLKDLMDKFFTLDDDGKKEIKDRIKMQLKEKFKDVESDLVAHIKMSVYQRYALFLICLVLIVGLLAFFANKLYKSLTYKDRMREEKRKLKEERKNKEKKKVK</sequence>